<reference evidence="18 19" key="1">
    <citation type="submission" date="2018-08" db="EMBL/GenBank/DDBJ databases">
        <title>A genome reference for cultivated species of the human gut microbiota.</title>
        <authorList>
            <person name="Zou Y."/>
            <person name="Xue W."/>
            <person name="Luo G."/>
        </authorList>
    </citation>
    <scope>NUCLEOTIDE SEQUENCE [LARGE SCALE GENOMIC DNA]</scope>
    <source>
        <strain evidence="18 19">AF48-16</strain>
    </source>
</reference>
<evidence type="ECO:0000256" key="15">
    <source>
        <dbReference type="HAMAP-Rule" id="MF_01588"/>
    </source>
</evidence>
<comment type="function">
    <text evidence="1 15">DNA ligase that catalyzes the formation of phosphodiester linkages between 5'-phosphoryl and 3'-hydroxyl groups in double-stranded DNA using NAD as a coenzyme and as the energy source for the reaction. It is essential for DNA replication and repair of damaged DNA.</text>
</comment>
<dbReference type="Gene3D" id="1.10.287.610">
    <property type="entry name" value="Helix hairpin bin"/>
    <property type="match status" value="1"/>
</dbReference>
<dbReference type="Pfam" id="PF12826">
    <property type="entry name" value="HHH_2"/>
    <property type="match status" value="1"/>
</dbReference>
<dbReference type="InterPro" id="IPR018239">
    <property type="entry name" value="DNA_ligase_AS"/>
</dbReference>
<dbReference type="PANTHER" id="PTHR23389:SF9">
    <property type="entry name" value="DNA LIGASE"/>
    <property type="match status" value="1"/>
</dbReference>
<comment type="caution">
    <text evidence="18">The sequence shown here is derived from an EMBL/GenBank/DDBJ whole genome shotgun (WGS) entry which is preliminary data.</text>
</comment>
<name>A0A415EPG5_ENTCA</name>
<dbReference type="Pfam" id="PF03120">
    <property type="entry name" value="OB_DNA_ligase"/>
    <property type="match status" value="1"/>
</dbReference>
<feature type="active site" description="N6-AMP-lysine intermediate" evidence="15">
    <location>
        <position position="117"/>
    </location>
</feature>
<feature type="binding site" evidence="15">
    <location>
        <position position="424"/>
    </location>
    <ligand>
        <name>Zn(2+)</name>
        <dbReference type="ChEBI" id="CHEBI:29105"/>
    </ligand>
</feature>
<dbReference type="Gene3D" id="3.30.470.30">
    <property type="entry name" value="DNA ligase/mRNA capping enzyme"/>
    <property type="match status" value="1"/>
</dbReference>
<dbReference type="InterPro" id="IPR013840">
    <property type="entry name" value="DNAligase_N"/>
</dbReference>
<keyword evidence="10 15" id="KW-0520">NAD</keyword>
<evidence type="ECO:0000256" key="7">
    <source>
        <dbReference type="ARBA" id="ARBA00022763"/>
    </source>
</evidence>
<dbReference type="GO" id="GO:0003911">
    <property type="term" value="F:DNA ligase (NAD+) activity"/>
    <property type="evidence" value="ECO:0007669"/>
    <property type="project" value="UniProtKB-UniRule"/>
</dbReference>
<evidence type="ECO:0000256" key="2">
    <source>
        <dbReference type="ARBA" id="ARBA00012722"/>
    </source>
</evidence>
<organism evidence="18 19">
    <name type="scientific">Enterococcus casseliflavus</name>
    <name type="common">Enterococcus flavescens</name>
    <dbReference type="NCBI Taxonomy" id="37734"/>
    <lineage>
        <taxon>Bacteria</taxon>
        <taxon>Bacillati</taxon>
        <taxon>Bacillota</taxon>
        <taxon>Bacilli</taxon>
        <taxon>Lactobacillales</taxon>
        <taxon>Enterococcaceae</taxon>
        <taxon>Enterococcus</taxon>
    </lineage>
</organism>
<dbReference type="Gene3D" id="2.40.50.140">
    <property type="entry name" value="Nucleic acid-binding proteins"/>
    <property type="match status" value="1"/>
</dbReference>
<feature type="binding site" evidence="15">
    <location>
        <position position="409"/>
    </location>
    <ligand>
        <name>Zn(2+)</name>
        <dbReference type="ChEBI" id="CHEBI:29105"/>
    </ligand>
</feature>
<dbReference type="AlphaFoldDB" id="A0A415EPG5"/>
<comment type="catalytic activity">
    <reaction evidence="13 15 16">
        <text>NAD(+) + (deoxyribonucleotide)n-3'-hydroxyl + 5'-phospho-(deoxyribonucleotide)m = (deoxyribonucleotide)n+m + AMP + beta-nicotinamide D-nucleotide.</text>
        <dbReference type="EC" id="6.5.1.2"/>
    </reaction>
</comment>
<keyword evidence="4 15" id="KW-0436">Ligase</keyword>
<keyword evidence="5 15" id="KW-0235">DNA replication</keyword>
<keyword evidence="11 15" id="KW-0234">DNA repair</keyword>
<gene>
    <name evidence="15" type="primary">ligA</name>
    <name evidence="18" type="ORF">DW084_15090</name>
</gene>
<dbReference type="PANTHER" id="PTHR23389">
    <property type="entry name" value="CHROMOSOME TRANSMISSION FIDELITY FACTOR 18"/>
    <property type="match status" value="1"/>
</dbReference>
<dbReference type="SMART" id="SM00532">
    <property type="entry name" value="LIGANc"/>
    <property type="match status" value="1"/>
</dbReference>
<keyword evidence="6 15" id="KW-0479">Metal-binding</keyword>
<dbReference type="HAMAP" id="MF_01588">
    <property type="entry name" value="DNA_ligase_A"/>
    <property type="match status" value="1"/>
</dbReference>
<keyword evidence="8 15" id="KW-0862">Zinc</keyword>
<dbReference type="InterPro" id="IPR004150">
    <property type="entry name" value="NAD_DNA_ligase_OB"/>
</dbReference>
<dbReference type="InterPro" id="IPR004149">
    <property type="entry name" value="Znf_DNAligase_C4"/>
</dbReference>
<dbReference type="InterPro" id="IPR013839">
    <property type="entry name" value="DNAligase_adenylation"/>
</dbReference>
<dbReference type="GO" id="GO:0006281">
    <property type="term" value="P:DNA repair"/>
    <property type="evidence" value="ECO:0007669"/>
    <property type="project" value="UniProtKB-KW"/>
</dbReference>
<dbReference type="SUPFAM" id="SSF52113">
    <property type="entry name" value="BRCT domain"/>
    <property type="match status" value="1"/>
</dbReference>
<feature type="binding site" evidence="15">
    <location>
        <position position="138"/>
    </location>
    <ligand>
        <name>NAD(+)</name>
        <dbReference type="ChEBI" id="CHEBI:57540"/>
    </ligand>
</feature>
<dbReference type="CDD" id="cd17748">
    <property type="entry name" value="BRCT_DNA_ligase_like"/>
    <property type="match status" value="1"/>
</dbReference>
<comment type="cofactor">
    <cofactor evidence="15">
        <name>Mg(2+)</name>
        <dbReference type="ChEBI" id="CHEBI:18420"/>
    </cofactor>
    <cofactor evidence="15">
        <name>Mn(2+)</name>
        <dbReference type="ChEBI" id="CHEBI:29035"/>
    </cofactor>
</comment>
<protein>
    <recommendedName>
        <fullName evidence="3 15">DNA ligase</fullName>
        <ecNumber evidence="2 15">6.5.1.2</ecNumber>
    </recommendedName>
    <alternativeName>
        <fullName evidence="15">Polydeoxyribonucleotide synthase [NAD(+)]</fullName>
    </alternativeName>
</protein>
<dbReference type="PROSITE" id="PS01055">
    <property type="entry name" value="DNA_LIGASE_N1"/>
    <property type="match status" value="1"/>
</dbReference>
<dbReference type="PIRSF" id="PIRSF001604">
    <property type="entry name" value="LigA"/>
    <property type="match status" value="1"/>
</dbReference>
<dbReference type="GO" id="GO:0006260">
    <property type="term" value="P:DNA replication"/>
    <property type="evidence" value="ECO:0007669"/>
    <property type="project" value="UniProtKB-KW"/>
</dbReference>
<dbReference type="SUPFAM" id="SSF50249">
    <property type="entry name" value="Nucleic acid-binding proteins"/>
    <property type="match status" value="1"/>
</dbReference>
<dbReference type="FunFam" id="1.10.287.610:FF:000002">
    <property type="entry name" value="DNA ligase"/>
    <property type="match status" value="1"/>
</dbReference>
<feature type="binding site" evidence="15">
    <location>
        <position position="406"/>
    </location>
    <ligand>
        <name>Zn(2+)</name>
        <dbReference type="ChEBI" id="CHEBI:29105"/>
    </ligand>
</feature>
<keyword evidence="12 15" id="KW-0464">Manganese</keyword>
<dbReference type="FunFam" id="1.10.150.20:FF:000007">
    <property type="entry name" value="DNA ligase"/>
    <property type="match status" value="1"/>
</dbReference>
<dbReference type="FunFam" id="3.30.470.30:FF:000001">
    <property type="entry name" value="DNA ligase"/>
    <property type="match status" value="1"/>
</dbReference>
<dbReference type="FunFam" id="1.10.150.20:FF:000006">
    <property type="entry name" value="DNA ligase"/>
    <property type="match status" value="1"/>
</dbReference>
<dbReference type="GO" id="GO:0005829">
    <property type="term" value="C:cytosol"/>
    <property type="evidence" value="ECO:0007669"/>
    <property type="project" value="TreeGrafter"/>
</dbReference>
<evidence type="ECO:0000256" key="5">
    <source>
        <dbReference type="ARBA" id="ARBA00022705"/>
    </source>
</evidence>
<keyword evidence="9 15" id="KW-0460">Magnesium</keyword>
<feature type="domain" description="BRCT" evidence="17">
    <location>
        <begin position="592"/>
        <end position="666"/>
    </location>
</feature>
<dbReference type="InterPro" id="IPR001679">
    <property type="entry name" value="DNA_ligase"/>
</dbReference>
<dbReference type="PROSITE" id="PS01056">
    <property type="entry name" value="DNA_LIGASE_N2"/>
    <property type="match status" value="1"/>
</dbReference>
<evidence type="ECO:0000313" key="18">
    <source>
        <dbReference type="EMBL" id="RHK04938.1"/>
    </source>
</evidence>
<dbReference type="InterPro" id="IPR041663">
    <property type="entry name" value="DisA/LigA_HHH"/>
</dbReference>
<evidence type="ECO:0000256" key="6">
    <source>
        <dbReference type="ARBA" id="ARBA00022723"/>
    </source>
</evidence>
<evidence type="ECO:0000256" key="1">
    <source>
        <dbReference type="ARBA" id="ARBA00004067"/>
    </source>
</evidence>
<dbReference type="InterPro" id="IPR036420">
    <property type="entry name" value="BRCT_dom_sf"/>
</dbReference>
<feature type="binding site" evidence="15">
    <location>
        <position position="115"/>
    </location>
    <ligand>
        <name>NAD(+)</name>
        <dbReference type="ChEBI" id="CHEBI:57540"/>
    </ligand>
</feature>
<evidence type="ECO:0000256" key="9">
    <source>
        <dbReference type="ARBA" id="ARBA00022842"/>
    </source>
</evidence>
<dbReference type="Pfam" id="PF01653">
    <property type="entry name" value="DNA_ligase_aden"/>
    <property type="match status" value="1"/>
</dbReference>
<evidence type="ECO:0000259" key="17">
    <source>
        <dbReference type="PROSITE" id="PS50172"/>
    </source>
</evidence>
<feature type="binding site" evidence="15">
    <location>
        <begin position="85"/>
        <end position="86"/>
    </location>
    <ligand>
        <name>NAD(+)</name>
        <dbReference type="ChEBI" id="CHEBI:57540"/>
    </ligand>
</feature>
<dbReference type="GO" id="GO:0003677">
    <property type="term" value="F:DNA binding"/>
    <property type="evidence" value="ECO:0007669"/>
    <property type="project" value="InterPro"/>
</dbReference>
<dbReference type="InterPro" id="IPR010994">
    <property type="entry name" value="RuvA_2-like"/>
</dbReference>
<sequence length="725" mass="82056">MDVPSKEIQSRAEELRTQLNQYAYEYYVKDQPSVEDYLYDQLYAELVEIETNYPQLVTEDSPTQRVGGIILPGFEKVTHDIPLYSLNDVFDKEGIVAFDARVQKALGKAVDYVCELKIDGLSISLKYEEGRFVRGATRGDGTVGENITENLKTVKSIPLKLKEPISLEVRGECYMPKASFLKLNQQREEEGAEVFANPRNAAAGSLRQLDTRIAAQRNLSTFLYTLADFGPIEANDQFSALNELDQLGFRTNHERRVCHTIDEVWAYIEEFHDKRSELPYEIDGVVIKVNNFKDQDALGFTVKAPRWAAAYKFPPEEAETVIETIEWTVGRTGVVTPTAVMTPVRVAGTTVSRASLHNVDFIKMKDIRIGDSVIIYKAGDIIPEVAKVLEEKRTEASQPFESPTHCPECGSELIHLDEEVALRCINPKCPAQIKEGLSHFVSRNAMNIDGLGPRVLEQMFDKFLVKDVADLYFLTEEQLLTLDKIKEKSANNLLRAIHQSKGNSVERLIFGLGIRHVGAKAARILAEHFGDLRALSKAEEEEIISLEAIGATIAESVVTYFDNQEVHDLLDELERAGVNFAYLGLRNEQLEDVESPFKEKTVVLTGKLSHFTREEAKERIENLGGKVTGSVSKKTDIVVAGEEAGSKLTKAQSLGITVWMKLKWWLRSRQSFGRSITFKHCHRREAVVFSCLIEIISSLHYEERNDFCFYLQLYLMIFKFYFMIC</sequence>
<dbReference type="PROSITE" id="PS50172">
    <property type="entry name" value="BRCT"/>
    <property type="match status" value="1"/>
</dbReference>
<evidence type="ECO:0000256" key="8">
    <source>
        <dbReference type="ARBA" id="ARBA00022833"/>
    </source>
</evidence>
<feature type="binding site" evidence="15">
    <location>
        <begin position="36"/>
        <end position="40"/>
    </location>
    <ligand>
        <name>NAD(+)</name>
        <dbReference type="ChEBI" id="CHEBI:57540"/>
    </ligand>
</feature>
<feature type="binding site" evidence="15">
    <location>
        <position position="172"/>
    </location>
    <ligand>
        <name>NAD(+)</name>
        <dbReference type="ChEBI" id="CHEBI:57540"/>
    </ligand>
</feature>
<dbReference type="Proteomes" id="UP000286288">
    <property type="component" value="Unassembled WGS sequence"/>
</dbReference>
<dbReference type="InterPro" id="IPR012340">
    <property type="entry name" value="NA-bd_OB-fold"/>
</dbReference>
<feature type="binding site" evidence="15">
    <location>
        <position position="312"/>
    </location>
    <ligand>
        <name>NAD(+)</name>
        <dbReference type="ChEBI" id="CHEBI:57540"/>
    </ligand>
</feature>
<dbReference type="FunFam" id="2.40.50.140:FF:000012">
    <property type="entry name" value="DNA ligase"/>
    <property type="match status" value="1"/>
</dbReference>
<evidence type="ECO:0000313" key="19">
    <source>
        <dbReference type="Proteomes" id="UP000286288"/>
    </source>
</evidence>
<evidence type="ECO:0000256" key="3">
    <source>
        <dbReference type="ARBA" id="ARBA00013308"/>
    </source>
</evidence>
<dbReference type="SMART" id="SM00292">
    <property type="entry name" value="BRCT"/>
    <property type="match status" value="1"/>
</dbReference>
<dbReference type="Gene3D" id="1.10.150.20">
    <property type="entry name" value="5' to 3' exonuclease, C-terminal subdomain"/>
    <property type="match status" value="2"/>
</dbReference>
<comment type="similarity">
    <text evidence="14 15">Belongs to the NAD-dependent DNA ligase family. LigA subfamily.</text>
</comment>
<dbReference type="InterPro" id="IPR001357">
    <property type="entry name" value="BRCT_dom"/>
</dbReference>
<proteinExistence type="inferred from homology"/>
<dbReference type="Gene3D" id="3.40.50.10190">
    <property type="entry name" value="BRCT domain"/>
    <property type="match status" value="1"/>
</dbReference>
<feature type="binding site" evidence="15">
    <location>
        <position position="288"/>
    </location>
    <ligand>
        <name>NAD(+)</name>
        <dbReference type="ChEBI" id="CHEBI:57540"/>
    </ligand>
</feature>
<evidence type="ECO:0000256" key="12">
    <source>
        <dbReference type="ARBA" id="ARBA00023211"/>
    </source>
</evidence>
<evidence type="ECO:0000256" key="13">
    <source>
        <dbReference type="ARBA" id="ARBA00034005"/>
    </source>
</evidence>
<dbReference type="EMBL" id="QRMZ01000023">
    <property type="protein sequence ID" value="RHK04938.1"/>
    <property type="molecule type" value="Genomic_DNA"/>
</dbReference>
<dbReference type="Pfam" id="PF03119">
    <property type="entry name" value="DNA_ligase_ZBD"/>
    <property type="match status" value="1"/>
</dbReference>
<evidence type="ECO:0000256" key="14">
    <source>
        <dbReference type="ARBA" id="ARBA00060881"/>
    </source>
</evidence>
<dbReference type="SUPFAM" id="SSF56091">
    <property type="entry name" value="DNA ligase/mRNA capping enzyme, catalytic domain"/>
    <property type="match status" value="1"/>
</dbReference>
<dbReference type="NCBIfam" id="TIGR00575">
    <property type="entry name" value="dnlj"/>
    <property type="match status" value="1"/>
</dbReference>
<dbReference type="InterPro" id="IPR003583">
    <property type="entry name" value="Hlx-hairpin-Hlx_DNA-bd_motif"/>
</dbReference>
<evidence type="ECO:0000256" key="16">
    <source>
        <dbReference type="RuleBase" id="RU000618"/>
    </source>
</evidence>
<evidence type="ECO:0000256" key="10">
    <source>
        <dbReference type="ARBA" id="ARBA00023027"/>
    </source>
</evidence>
<evidence type="ECO:0000256" key="4">
    <source>
        <dbReference type="ARBA" id="ARBA00022598"/>
    </source>
</evidence>
<dbReference type="InterPro" id="IPR033136">
    <property type="entry name" value="DNA_ligase_CS"/>
</dbReference>
<feature type="binding site" evidence="15">
    <location>
        <position position="429"/>
    </location>
    <ligand>
        <name>Zn(2+)</name>
        <dbReference type="ChEBI" id="CHEBI:29105"/>
    </ligand>
</feature>
<dbReference type="EC" id="6.5.1.2" evidence="2 15"/>
<dbReference type="SUPFAM" id="SSF47781">
    <property type="entry name" value="RuvA domain 2-like"/>
    <property type="match status" value="1"/>
</dbReference>
<dbReference type="Pfam" id="PF00533">
    <property type="entry name" value="BRCT"/>
    <property type="match status" value="1"/>
</dbReference>
<keyword evidence="7 15" id="KW-0227">DNA damage</keyword>
<dbReference type="Gene3D" id="6.20.10.30">
    <property type="match status" value="1"/>
</dbReference>
<evidence type="ECO:0000256" key="11">
    <source>
        <dbReference type="ARBA" id="ARBA00023204"/>
    </source>
</evidence>
<accession>A0A415EPG5</accession>
<dbReference type="CDD" id="cd00114">
    <property type="entry name" value="LIGANc"/>
    <property type="match status" value="1"/>
</dbReference>
<dbReference type="GO" id="GO:0046872">
    <property type="term" value="F:metal ion binding"/>
    <property type="evidence" value="ECO:0007669"/>
    <property type="project" value="UniProtKB-KW"/>
</dbReference>
<dbReference type="SMART" id="SM00278">
    <property type="entry name" value="HhH1"/>
    <property type="match status" value="3"/>
</dbReference>
<dbReference type="NCBIfam" id="NF005932">
    <property type="entry name" value="PRK07956.1"/>
    <property type="match status" value="1"/>
</dbReference>